<accession>A0A840YSH6</accession>
<proteinExistence type="predicted"/>
<evidence type="ECO:0000313" key="2">
    <source>
        <dbReference type="Proteomes" id="UP000527143"/>
    </source>
</evidence>
<gene>
    <name evidence="1" type="ORF">FHT02_003888</name>
</gene>
<dbReference type="RefSeq" id="WP_184091319.1">
    <property type="nucleotide sequence ID" value="NZ_JACIJF010000021.1"/>
</dbReference>
<sequence length="50" mass="5613">MFEQICGGTDFVRSSNVAFRPASFEFVTPVNQLGRQPNHLLTFARTALQI</sequence>
<protein>
    <submittedName>
        <fullName evidence="1">Uncharacterized protein</fullName>
    </submittedName>
</protein>
<reference evidence="1 2" key="1">
    <citation type="submission" date="2020-08" db="EMBL/GenBank/DDBJ databases">
        <title>Genomic Encyclopedia of Type Strains, Phase IV (KMG-IV): sequencing the most valuable type-strain genomes for metagenomic binning, comparative biology and taxonomic classification.</title>
        <authorList>
            <person name="Goeker M."/>
        </authorList>
    </citation>
    <scope>NUCLEOTIDE SEQUENCE [LARGE SCALE GENOMIC DNA]</scope>
    <source>
        <strain evidence="1 2">DSM 26736</strain>
    </source>
</reference>
<evidence type="ECO:0000313" key="1">
    <source>
        <dbReference type="EMBL" id="MBB5712628.1"/>
    </source>
</evidence>
<dbReference type="Proteomes" id="UP000527143">
    <property type="component" value="Unassembled WGS sequence"/>
</dbReference>
<comment type="caution">
    <text evidence="1">The sequence shown here is derived from an EMBL/GenBank/DDBJ whole genome shotgun (WGS) entry which is preliminary data.</text>
</comment>
<dbReference type="AlphaFoldDB" id="A0A840YSH6"/>
<name>A0A840YSH6_9SPHN</name>
<organism evidence="1 2">
    <name type="scientific">Sphingomonas xinjiangensis</name>
    <dbReference type="NCBI Taxonomy" id="643568"/>
    <lineage>
        <taxon>Bacteria</taxon>
        <taxon>Pseudomonadati</taxon>
        <taxon>Pseudomonadota</taxon>
        <taxon>Alphaproteobacteria</taxon>
        <taxon>Sphingomonadales</taxon>
        <taxon>Sphingomonadaceae</taxon>
        <taxon>Sphingomonas</taxon>
    </lineage>
</organism>
<keyword evidence="2" id="KW-1185">Reference proteome</keyword>
<dbReference type="EMBL" id="JACIJF010000021">
    <property type="protein sequence ID" value="MBB5712628.1"/>
    <property type="molecule type" value="Genomic_DNA"/>
</dbReference>